<organism evidence="4 5">
    <name type="scientific">Aliarcobacter cryaerophilus</name>
    <dbReference type="NCBI Taxonomy" id="28198"/>
    <lineage>
        <taxon>Bacteria</taxon>
        <taxon>Pseudomonadati</taxon>
        <taxon>Campylobacterota</taxon>
        <taxon>Epsilonproteobacteria</taxon>
        <taxon>Campylobacterales</taxon>
        <taxon>Arcobacteraceae</taxon>
        <taxon>Aliarcobacter</taxon>
    </lineage>
</organism>
<dbReference type="OrthoDB" id="5354363at2"/>
<dbReference type="PANTHER" id="PTHR44169">
    <property type="entry name" value="NADPH-DEPENDENT 1-ACYLDIHYDROXYACETONE PHOSPHATE REDUCTASE"/>
    <property type="match status" value="1"/>
</dbReference>
<protein>
    <submittedName>
        <fullName evidence="4">Short-chain dehydrogenase</fullName>
    </submittedName>
</protein>
<dbReference type="InterPro" id="IPR002347">
    <property type="entry name" value="SDR_fam"/>
</dbReference>
<dbReference type="PRINTS" id="PR00081">
    <property type="entry name" value="GDHRDH"/>
</dbReference>
<gene>
    <name evidence="4" type="ORF">CJ671_09580</name>
</gene>
<dbReference type="SUPFAM" id="SSF51735">
    <property type="entry name" value="NAD(P)-binding Rossmann-fold domains"/>
    <property type="match status" value="1"/>
</dbReference>
<evidence type="ECO:0000256" key="2">
    <source>
        <dbReference type="ARBA" id="ARBA00023002"/>
    </source>
</evidence>
<accession>A0A2S9SMS9</accession>
<dbReference type="InterPro" id="IPR020904">
    <property type="entry name" value="Sc_DH/Rdtase_CS"/>
</dbReference>
<dbReference type="InterPro" id="IPR036291">
    <property type="entry name" value="NAD(P)-bd_dom_sf"/>
</dbReference>
<evidence type="ECO:0000313" key="4">
    <source>
        <dbReference type="EMBL" id="PRM87894.1"/>
    </source>
</evidence>
<comment type="caution">
    <text evidence="4">The sequence shown here is derived from an EMBL/GenBank/DDBJ whole genome shotgun (WGS) entry which is preliminary data.</text>
</comment>
<dbReference type="RefSeq" id="WP_105912482.1">
    <property type="nucleotide sequence ID" value="NZ_NXGH01000035.1"/>
</dbReference>
<sequence length="273" mass="30948">MQNILITGCSSGIGLETALFLQKNSIKVYASARDEKDVKMLEELGLKVFKIDVRNKDEISFALSQILKEDQKIDCIFNNAGFAVPGAIEDISTDILKELFDTNFFGLHELTIQAMRVFRNQGYGKIIQHSSVLGIISLKFRGAYNSSKYAIEGLCDTLRLETLNSDIFISTINTGPVTSKFRENSLKNFKEKIDIKNSFWKNSYEKELQARLESSDDKGIFTLPSSSVAKLVLEIMKSKKPKPRYYVTKATYILGFAKRVLSQKWLDKLLQKV</sequence>
<dbReference type="GO" id="GO:0016491">
    <property type="term" value="F:oxidoreductase activity"/>
    <property type="evidence" value="ECO:0007669"/>
    <property type="project" value="UniProtKB-KW"/>
</dbReference>
<name>A0A2S9SMS9_9BACT</name>
<comment type="similarity">
    <text evidence="1 3">Belongs to the short-chain dehydrogenases/reductases (SDR) family.</text>
</comment>
<evidence type="ECO:0000313" key="5">
    <source>
        <dbReference type="Proteomes" id="UP000238649"/>
    </source>
</evidence>
<keyword evidence="2" id="KW-0560">Oxidoreductase</keyword>
<dbReference type="Gene3D" id="3.40.50.720">
    <property type="entry name" value="NAD(P)-binding Rossmann-like Domain"/>
    <property type="match status" value="1"/>
</dbReference>
<reference evidence="4 5" key="1">
    <citation type="submission" date="2017-09" db="EMBL/GenBank/DDBJ databases">
        <title>Reassesment of A. cryaerophilus.</title>
        <authorList>
            <person name="Perez-Cataluna A."/>
            <person name="Collado L."/>
            <person name="Salgado O."/>
            <person name="Lefinanco V."/>
            <person name="Figueras M.J."/>
        </authorList>
    </citation>
    <scope>NUCLEOTIDE SEQUENCE [LARGE SCALE GENOMIC DNA]</scope>
    <source>
        <strain evidence="4 5">LMG 9871</strain>
    </source>
</reference>
<dbReference type="EMBL" id="NXGH01000035">
    <property type="protein sequence ID" value="PRM87894.1"/>
    <property type="molecule type" value="Genomic_DNA"/>
</dbReference>
<dbReference type="PRINTS" id="PR00080">
    <property type="entry name" value="SDRFAMILY"/>
</dbReference>
<evidence type="ECO:0000256" key="1">
    <source>
        <dbReference type="ARBA" id="ARBA00006484"/>
    </source>
</evidence>
<proteinExistence type="inferred from homology"/>
<dbReference type="PROSITE" id="PS00061">
    <property type="entry name" value="ADH_SHORT"/>
    <property type="match status" value="1"/>
</dbReference>
<dbReference type="AlphaFoldDB" id="A0A2S9SMS9"/>
<evidence type="ECO:0000256" key="3">
    <source>
        <dbReference type="RuleBase" id="RU000363"/>
    </source>
</evidence>
<dbReference type="Pfam" id="PF00106">
    <property type="entry name" value="adh_short"/>
    <property type="match status" value="1"/>
</dbReference>
<dbReference type="Proteomes" id="UP000238649">
    <property type="component" value="Unassembled WGS sequence"/>
</dbReference>
<dbReference type="PANTHER" id="PTHR44169:SF6">
    <property type="entry name" value="NADPH-DEPENDENT 1-ACYLDIHYDROXYACETONE PHOSPHATE REDUCTASE"/>
    <property type="match status" value="1"/>
</dbReference>